<gene>
    <name evidence="2" type="ORF">B0H65DRAFT_54867</name>
</gene>
<dbReference type="RefSeq" id="XP_062687045.1">
    <property type="nucleotide sequence ID" value="XM_062829591.1"/>
</dbReference>
<sequence>MKKVLLKVQRADWGQTLGVFVEHDVDEPDYTLKHETPPQVWFHATSLVQNAILPRNLSERRISPHISKPSAQAESQEARDFKRPGPTYDDGWKTTSFRFVIGGKM</sequence>
<dbReference type="GeneID" id="87866745"/>
<evidence type="ECO:0000313" key="2">
    <source>
        <dbReference type="EMBL" id="KAK3355667.1"/>
    </source>
</evidence>
<accession>A0AAE0JQ08</accession>
<keyword evidence="3" id="KW-1185">Reference proteome</keyword>
<feature type="region of interest" description="Disordered" evidence="1">
    <location>
        <begin position="63"/>
        <end position="90"/>
    </location>
</feature>
<dbReference type="AlphaFoldDB" id="A0AAE0JQ08"/>
<name>A0AAE0JQ08_9PEZI</name>
<evidence type="ECO:0000313" key="3">
    <source>
        <dbReference type="Proteomes" id="UP001278500"/>
    </source>
</evidence>
<comment type="caution">
    <text evidence="2">The sequence shown here is derived from an EMBL/GenBank/DDBJ whole genome shotgun (WGS) entry which is preliminary data.</text>
</comment>
<organism evidence="2 3">
    <name type="scientific">Neurospora tetraspora</name>
    <dbReference type="NCBI Taxonomy" id="94610"/>
    <lineage>
        <taxon>Eukaryota</taxon>
        <taxon>Fungi</taxon>
        <taxon>Dikarya</taxon>
        <taxon>Ascomycota</taxon>
        <taxon>Pezizomycotina</taxon>
        <taxon>Sordariomycetes</taxon>
        <taxon>Sordariomycetidae</taxon>
        <taxon>Sordariales</taxon>
        <taxon>Sordariaceae</taxon>
        <taxon>Neurospora</taxon>
    </lineage>
</organism>
<evidence type="ECO:0000256" key="1">
    <source>
        <dbReference type="SAM" id="MobiDB-lite"/>
    </source>
</evidence>
<dbReference type="EMBL" id="JAUEPP010000001">
    <property type="protein sequence ID" value="KAK3355667.1"/>
    <property type="molecule type" value="Genomic_DNA"/>
</dbReference>
<protein>
    <submittedName>
        <fullName evidence="2">Uncharacterized protein</fullName>
    </submittedName>
</protein>
<reference evidence="2" key="1">
    <citation type="journal article" date="2023" name="Mol. Phylogenet. Evol.">
        <title>Genome-scale phylogeny and comparative genomics of the fungal order Sordariales.</title>
        <authorList>
            <person name="Hensen N."/>
            <person name="Bonometti L."/>
            <person name="Westerberg I."/>
            <person name="Brannstrom I.O."/>
            <person name="Guillou S."/>
            <person name="Cros-Aarteil S."/>
            <person name="Calhoun S."/>
            <person name="Haridas S."/>
            <person name="Kuo A."/>
            <person name="Mondo S."/>
            <person name="Pangilinan J."/>
            <person name="Riley R."/>
            <person name="LaButti K."/>
            <person name="Andreopoulos B."/>
            <person name="Lipzen A."/>
            <person name="Chen C."/>
            <person name="Yan M."/>
            <person name="Daum C."/>
            <person name="Ng V."/>
            <person name="Clum A."/>
            <person name="Steindorff A."/>
            <person name="Ohm R.A."/>
            <person name="Martin F."/>
            <person name="Silar P."/>
            <person name="Natvig D.O."/>
            <person name="Lalanne C."/>
            <person name="Gautier V."/>
            <person name="Ament-Velasquez S.L."/>
            <person name="Kruys A."/>
            <person name="Hutchinson M.I."/>
            <person name="Powell A.J."/>
            <person name="Barry K."/>
            <person name="Miller A.N."/>
            <person name="Grigoriev I.V."/>
            <person name="Debuchy R."/>
            <person name="Gladieux P."/>
            <person name="Hiltunen Thoren M."/>
            <person name="Johannesson H."/>
        </authorList>
    </citation>
    <scope>NUCLEOTIDE SEQUENCE</scope>
    <source>
        <strain evidence="2">CBS 560.94</strain>
    </source>
</reference>
<dbReference type="Proteomes" id="UP001278500">
    <property type="component" value="Unassembled WGS sequence"/>
</dbReference>
<reference evidence="2" key="2">
    <citation type="submission" date="2023-06" db="EMBL/GenBank/DDBJ databases">
        <authorList>
            <consortium name="Lawrence Berkeley National Laboratory"/>
            <person name="Haridas S."/>
            <person name="Hensen N."/>
            <person name="Bonometti L."/>
            <person name="Westerberg I."/>
            <person name="Brannstrom I.O."/>
            <person name="Guillou S."/>
            <person name="Cros-Aarteil S."/>
            <person name="Calhoun S."/>
            <person name="Kuo A."/>
            <person name="Mondo S."/>
            <person name="Pangilinan J."/>
            <person name="Riley R."/>
            <person name="Labutti K."/>
            <person name="Andreopoulos B."/>
            <person name="Lipzen A."/>
            <person name="Chen C."/>
            <person name="Yanf M."/>
            <person name="Daum C."/>
            <person name="Ng V."/>
            <person name="Clum A."/>
            <person name="Steindorff A."/>
            <person name="Ohm R."/>
            <person name="Martin F."/>
            <person name="Silar P."/>
            <person name="Natvig D."/>
            <person name="Lalanne C."/>
            <person name="Gautier V."/>
            <person name="Ament-Velasquez S.L."/>
            <person name="Kruys A."/>
            <person name="Hutchinson M.I."/>
            <person name="Powell A.J."/>
            <person name="Barry K."/>
            <person name="Miller A.N."/>
            <person name="Grigoriev I.V."/>
            <person name="Debuchy R."/>
            <person name="Gladieux P."/>
            <person name="Thoren M.H."/>
            <person name="Johannesson H."/>
        </authorList>
    </citation>
    <scope>NUCLEOTIDE SEQUENCE</scope>
    <source>
        <strain evidence="2">CBS 560.94</strain>
    </source>
</reference>
<proteinExistence type="predicted"/>